<dbReference type="SMART" id="SM00521">
    <property type="entry name" value="CBF"/>
    <property type="match status" value="1"/>
</dbReference>
<comment type="subcellular location">
    <subcellularLocation>
        <location evidence="1 6">Nucleus</location>
    </subcellularLocation>
</comment>
<evidence type="ECO:0000313" key="8">
    <source>
        <dbReference type="EMBL" id="PSN60789.1"/>
    </source>
</evidence>
<feature type="compositionally biased region" description="Polar residues" evidence="7">
    <location>
        <begin position="29"/>
        <end position="59"/>
    </location>
</feature>
<keyword evidence="3 6" id="KW-0238">DNA-binding</keyword>
<reference evidence="8 9" key="1">
    <citation type="journal article" date="2018" name="Front. Microbiol.">
        <title>Genome-Wide Analysis of Corynespora cassiicola Leaf Fall Disease Putative Effectors.</title>
        <authorList>
            <person name="Lopez D."/>
            <person name="Ribeiro S."/>
            <person name="Label P."/>
            <person name="Fumanal B."/>
            <person name="Venisse J.S."/>
            <person name="Kohler A."/>
            <person name="de Oliveira R.R."/>
            <person name="Labutti K."/>
            <person name="Lipzen A."/>
            <person name="Lail K."/>
            <person name="Bauer D."/>
            <person name="Ohm R.A."/>
            <person name="Barry K.W."/>
            <person name="Spatafora J."/>
            <person name="Grigoriev I.V."/>
            <person name="Martin F.M."/>
            <person name="Pujade-Renaud V."/>
        </authorList>
    </citation>
    <scope>NUCLEOTIDE SEQUENCE [LARGE SCALE GENOMIC DNA]</scope>
    <source>
        <strain evidence="8 9">Philippines</strain>
    </source>
</reference>
<feature type="compositionally biased region" description="Low complexity" evidence="7">
    <location>
        <begin position="307"/>
        <end position="316"/>
    </location>
</feature>
<evidence type="ECO:0000313" key="9">
    <source>
        <dbReference type="Proteomes" id="UP000240883"/>
    </source>
</evidence>
<protein>
    <recommendedName>
        <fullName evidence="6">Transcriptional activator HAP2</fullName>
    </recommendedName>
</protein>
<sequence>MTDYAQYQQPHHGHASAHMQNYGGAQNPAAGTSSITSPTQQQMHSYQQTSPILPSQGYNQPGAPNPQHHQQMNYAQQGYMPQGMHNSYGMSPTQAAAMATAAAAGPAGYYDQNALQGQLQGDPRASPRMPSGQLKSDGRVAPRSPTAVSNAMNAGGLPSQVQMTPNQAMQRRMSTQVSSPAMPQPQPVMAHNAPRPSVPPQMAQAPPQQHQQSPELVPGAQTEESPLYVNAKQFHRILKRRLARQKLEDALRLTSKGRKPYLHESRHNHAMRRPRGPGGRFLTAEEVAAMEANKGKADGEEGDKENASAPKASAQAAKRKASTTHLKGNPTNKKTKAGDMRPSTSEEDEDEDEDDADEDG</sequence>
<dbReference type="EMBL" id="KZ678147">
    <property type="protein sequence ID" value="PSN60789.1"/>
    <property type="molecule type" value="Genomic_DNA"/>
</dbReference>
<dbReference type="GO" id="GO:0003700">
    <property type="term" value="F:DNA-binding transcription factor activity"/>
    <property type="evidence" value="ECO:0007669"/>
    <property type="project" value="UniProtKB-UniRule"/>
</dbReference>
<keyword evidence="4 6" id="KW-0804">Transcription</keyword>
<evidence type="ECO:0000256" key="2">
    <source>
        <dbReference type="ARBA" id="ARBA00023015"/>
    </source>
</evidence>
<feature type="compositionally biased region" description="Low complexity" evidence="7">
    <location>
        <begin position="200"/>
        <end position="214"/>
    </location>
</feature>
<comment type="similarity">
    <text evidence="6">Belongs to the NFYA/HAP2 subunit family.</text>
</comment>
<feature type="region of interest" description="Disordered" evidence="7">
    <location>
        <begin position="118"/>
        <end position="221"/>
    </location>
</feature>
<dbReference type="Pfam" id="PF02045">
    <property type="entry name" value="CBFB_NFYA"/>
    <property type="match status" value="1"/>
</dbReference>
<evidence type="ECO:0000256" key="5">
    <source>
        <dbReference type="ARBA" id="ARBA00023242"/>
    </source>
</evidence>
<feature type="compositionally biased region" description="Acidic residues" evidence="7">
    <location>
        <begin position="345"/>
        <end position="360"/>
    </location>
</feature>
<feature type="compositionally biased region" description="Polar residues" evidence="7">
    <location>
        <begin position="323"/>
        <end position="332"/>
    </location>
</feature>
<organism evidence="8 9">
    <name type="scientific">Corynespora cassiicola Philippines</name>
    <dbReference type="NCBI Taxonomy" id="1448308"/>
    <lineage>
        <taxon>Eukaryota</taxon>
        <taxon>Fungi</taxon>
        <taxon>Dikarya</taxon>
        <taxon>Ascomycota</taxon>
        <taxon>Pezizomycotina</taxon>
        <taxon>Dothideomycetes</taxon>
        <taxon>Pleosporomycetidae</taxon>
        <taxon>Pleosporales</taxon>
        <taxon>Corynesporascaceae</taxon>
        <taxon>Corynespora</taxon>
    </lineage>
</organism>
<comment type="subunit">
    <text evidence="6">Heterotrimer.</text>
</comment>
<evidence type="ECO:0000256" key="6">
    <source>
        <dbReference type="RuleBase" id="RU367155"/>
    </source>
</evidence>
<dbReference type="PANTHER" id="PTHR12632">
    <property type="entry name" value="TRANSCRIPTION FACTOR NF-Y ALPHA-RELATED"/>
    <property type="match status" value="1"/>
</dbReference>
<dbReference type="InterPro" id="IPR001289">
    <property type="entry name" value="NFYA"/>
</dbReference>
<feature type="region of interest" description="Disordered" evidence="7">
    <location>
        <begin position="1"/>
        <end position="69"/>
    </location>
</feature>
<dbReference type="GO" id="GO:0005634">
    <property type="term" value="C:nucleus"/>
    <property type="evidence" value="ECO:0007669"/>
    <property type="project" value="UniProtKB-SubCell"/>
</dbReference>
<proteinExistence type="inferred from homology"/>
<evidence type="ECO:0000256" key="1">
    <source>
        <dbReference type="ARBA" id="ARBA00004123"/>
    </source>
</evidence>
<keyword evidence="5 6" id="KW-0539">Nucleus</keyword>
<keyword evidence="9" id="KW-1185">Reference proteome</keyword>
<dbReference type="AlphaFoldDB" id="A0A2T2N5W9"/>
<feature type="region of interest" description="Disordered" evidence="7">
    <location>
        <begin position="250"/>
        <end position="360"/>
    </location>
</feature>
<keyword evidence="2 6" id="KW-0805">Transcription regulation</keyword>
<evidence type="ECO:0000256" key="3">
    <source>
        <dbReference type="ARBA" id="ARBA00023125"/>
    </source>
</evidence>
<dbReference type="Proteomes" id="UP000240883">
    <property type="component" value="Unassembled WGS sequence"/>
</dbReference>
<feature type="compositionally biased region" description="Polar residues" evidence="7">
    <location>
        <begin position="159"/>
        <end position="181"/>
    </location>
</feature>
<dbReference type="OrthoDB" id="1097733at2759"/>
<name>A0A2T2N5W9_CORCC</name>
<gene>
    <name evidence="8" type="ORF">BS50DRAFT_197976</name>
</gene>
<dbReference type="GO" id="GO:0003677">
    <property type="term" value="F:DNA binding"/>
    <property type="evidence" value="ECO:0007669"/>
    <property type="project" value="UniProtKB-KW"/>
</dbReference>
<evidence type="ECO:0000256" key="7">
    <source>
        <dbReference type="SAM" id="MobiDB-lite"/>
    </source>
</evidence>
<dbReference type="PRINTS" id="PR00616">
    <property type="entry name" value="CCAATSUBUNTB"/>
</dbReference>
<evidence type="ECO:0000256" key="4">
    <source>
        <dbReference type="ARBA" id="ARBA00023163"/>
    </source>
</evidence>
<dbReference type="Gene3D" id="6.10.250.2430">
    <property type="match status" value="1"/>
</dbReference>
<comment type="function">
    <text evidence="6">Component of the sequence-specific heterotrimeric transcription factor (NF-Y) which specifically recognizes a 5'-CCAAT-3' box motif found in the promoters of its target genes.</text>
</comment>
<dbReference type="PROSITE" id="PS51152">
    <property type="entry name" value="NFYA_HAP2_2"/>
    <property type="match status" value="1"/>
</dbReference>
<dbReference type="STRING" id="1448308.A0A2T2N5W9"/>
<accession>A0A2T2N5W9</accession>